<organism evidence="1 2">
    <name type="scientific">Aphis glycines</name>
    <name type="common">Soybean aphid</name>
    <dbReference type="NCBI Taxonomy" id="307491"/>
    <lineage>
        <taxon>Eukaryota</taxon>
        <taxon>Metazoa</taxon>
        <taxon>Ecdysozoa</taxon>
        <taxon>Arthropoda</taxon>
        <taxon>Hexapoda</taxon>
        <taxon>Insecta</taxon>
        <taxon>Pterygota</taxon>
        <taxon>Neoptera</taxon>
        <taxon>Paraneoptera</taxon>
        <taxon>Hemiptera</taxon>
        <taxon>Sternorrhyncha</taxon>
        <taxon>Aphidomorpha</taxon>
        <taxon>Aphidoidea</taxon>
        <taxon>Aphididae</taxon>
        <taxon>Aphidini</taxon>
        <taxon>Aphis</taxon>
        <taxon>Aphis</taxon>
    </lineage>
</organism>
<name>A0A6G0TXN4_APHGL</name>
<gene>
    <name evidence="1" type="ORF">AGLY_004240</name>
</gene>
<protein>
    <submittedName>
        <fullName evidence="1">Uncharacterized protein</fullName>
    </submittedName>
</protein>
<evidence type="ECO:0000313" key="2">
    <source>
        <dbReference type="Proteomes" id="UP000475862"/>
    </source>
</evidence>
<accession>A0A6G0TXN4</accession>
<proteinExistence type="predicted"/>
<sequence length="173" mass="20406">MLYVIIISCEFLCTYHTTVIKTNELIRNRRETPPHITISYCRAASEVQCETSINGHLSTVDGFQYVSSKRLVYWVYFTTQWLKNIHVLDEKVTLDGKNEIFDIQLVYSNIKKSSQLKFMIFTDELRQQLNFKSYYSYNFFLLCLSWYSQQGFAAEFDSKKGTAKKNFGNRCFI</sequence>
<keyword evidence="2" id="KW-1185">Reference proteome</keyword>
<dbReference type="AlphaFoldDB" id="A0A6G0TXN4"/>
<dbReference type="EMBL" id="VYZN01000013">
    <property type="protein sequence ID" value="KAE9540995.1"/>
    <property type="molecule type" value="Genomic_DNA"/>
</dbReference>
<evidence type="ECO:0000313" key="1">
    <source>
        <dbReference type="EMBL" id="KAE9540995.1"/>
    </source>
</evidence>
<dbReference type="Proteomes" id="UP000475862">
    <property type="component" value="Unassembled WGS sequence"/>
</dbReference>
<comment type="caution">
    <text evidence="1">The sequence shown here is derived from an EMBL/GenBank/DDBJ whole genome shotgun (WGS) entry which is preliminary data.</text>
</comment>
<reference evidence="1 2" key="1">
    <citation type="submission" date="2019-08" db="EMBL/GenBank/DDBJ databases">
        <title>The genome of the soybean aphid Biotype 1, its phylome, world population structure and adaptation to the North American continent.</title>
        <authorList>
            <person name="Giordano R."/>
            <person name="Donthu R.K."/>
            <person name="Hernandez A.G."/>
            <person name="Wright C.L."/>
            <person name="Zimin A.V."/>
        </authorList>
    </citation>
    <scope>NUCLEOTIDE SEQUENCE [LARGE SCALE GENOMIC DNA]</scope>
    <source>
        <tissue evidence="1">Whole aphids</tissue>
    </source>
</reference>